<feature type="transmembrane region" description="Helical" evidence="2">
    <location>
        <begin position="20"/>
        <end position="42"/>
    </location>
</feature>
<dbReference type="PANTHER" id="PTHR40465:SF1">
    <property type="entry name" value="DUF6534 DOMAIN-CONTAINING PROTEIN"/>
    <property type="match status" value="1"/>
</dbReference>
<evidence type="ECO:0000256" key="1">
    <source>
        <dbReference type="SAM" id="MobiDB-lite"/>
    </source>
</evidence>
<dbReference type="AlphaFoldDB" id="A0A9Q5I4T5"/>
<feature type="transmembrane region" description="Helical" evidence="2">
    <location>
        <begin position="239"/>
        <end position="259"/>
    </location>
</feature>
<keyword evidence="2" id="KW-1133">Transmembrane helix</keyword>
<dbReference type="OrthoDB" id="3214861at2759"/>
<dbReference type="PANTHER" id="PTHR40465">
    <property type="entry name" value="CHROMOSOME 1, WHOLE GENOME SHOTGUN SEQUENCE"/>
    <property type="match status" value="1"/>
</dbReference>
<feature type="transmembrane region" description="Helical" evidence="2">
    <location>
        <begin position="172"/>
        <end position="193"/>
    </location>
</feature>
<evidence type="ECO:0000313" key="5">
    <source>
        <dbReference type="Proteomes" id="UP000757232"/>
    </source>
</evidence>
<gene>
    <name evidence="4" type="ORF">A7U60_g950</name>
</gene>
<proteinExistence type="predicted"/>
<feature type="transmembrane region" description="Helical" evidence="2">
    <location>
        <begin position="94"/>
        <end position="112"/>
    </location>
</feature>
<organism evidence="4 5">
    <name type="scientific">Sanghuangporus baumii</name>
    <name type="common">Phellinus baumii</name>
    <dbReference type="NCBI Taxonomy" id="108892"/>
    <lineage>
        <taxon>Eukaryota</taxon>
        <taxon>Fungi</taxon>
        <taxon>Dikarya</taxon>
        <taxon>Basidiomycota</taxon>
        <taxon>Agaricomycotina</taxon>
        <taxon>Agaricomycetes</taxon>
        <taxon>Hymenochaetales</taxon>
        <taxon>Hymenochaetaceae</taxon>
        <taxon>Sanghuangporus</taxon>
    </lineage>
</organism>
<protein>
    <recommendedName>
        <fullName evidence="3">DUF6534 domain-containing protein</fullName>
    </recommendedName>
</protein>
<evidence type="ECO:0000256" key="2">
    <source>
        <dbReference type="SAM" id="Phobius"/>
    </source>
</evidence>
<keyword evidence="5" id="KW-1185">Reference proteome</keyword>
<feature type="transmembrane region" description="Helical" evidence="2">
    <location>
        <begin position="54"/>
        <end position="74"/>
    </location>
</feature>
<dbReference type="InterPro" id="IPR045339">
    <property type="entry name" value="DUF6534"/>
</dbReference>
<evidence type="ECO:0000313" key="4">
    <source>
        <dbReference type="EMBL" id="OCB91778.1"/>
    </source>
</evidence>
<accession>A0A9Q5I4T5</accession>
<comment type="caution">
    <text evidence="4">The sequence shown here is derived from an EMBL/GenBank/DDBJ whole genome shotgun (WGS) entry which is preliminary data.</text>
</comment>
<reference evidence="4" key="1">
    <citation type="submission" date="2016-06" db="EMBL/GenBank/DDBJ databases">
        <title>Draft Genome sequence of the fungus Inonotus baumii.</title>
        <authorList>
            <person name="Zhu H."/>
            <person name="Lin W."/>
        </authorList>
    </citation>
    <scope>NUCLEOTIDE SEQUENCE</scope>
    <source>
        <strain evidence="4">821</strain>
    </source>
</reference>
<dbReference type="Pfam" id="PF20152">
    <property type="entry name" value="DUF6534"/>
    <property type="match status" value="1"/>
</dbReference>
<keyword evidence="2" id="KW-0472">Membrane</keyword>
<evidence type="ECO:0000259" key="3">
    <source>
        <dbReference type="Pfam" id="PF20152"/>
    </source>
</evidence>
<sequence length="325" mass="36244">MATAATPTLHVDLSGTFGVVFWAFVVSTVLFGVSVVQGYFYYMHNRDSASLRLFVALMLTLDFTTTALSSQSLHDYLIINFGNPFALLYMTKPYISEYIVTGIVTILSQLFYASRIHLIATNHYVRWVIPVAIGLLAFAAFGFAIASTIQIFRTERLISALQYDRMKILAGLNTGLAALCDIVATIAMCLFLASRKTEYKQTKSIITFLLFITINRGLLVAVAQIGFLTSYVSAPSKIYWMPFHLSVSKLHVNTLLAMLNSRSSLRSKTEVTQWRNDTSPTTLASPASKFSYDDRSAMTFADNRHSNMPVFRHDPEIDNDSSSNV</sequence>
<feature type="transmembrane region" description="Helical" evidence="2">
    <location>
        <begin position="124"/>
        <end position="152"/>
    </location>
</feature>
<dbReference type="EMBL" id="LNZH02000064">
    <property type="protein sequence ID" value="OCB91778.1"/>
    <property type="molecule type" value="Genomic_DNA"/>
</dbReference>
<keyword evidence="2" id="KW-0812">Transmembrane</keyword>
<feature type="domain" description="DUF6534" evidence="3">
    <location>
        <begin position="177"/>
        <end position="264"/>
    </location>
</feature>
<feature type="transmembrane region" description="Helical" evidence="2">
    <location>
        <begin position="205"/>
        <end position="227"/>
    </location>
</feature>
<dbReference type="Proteomes" id="UP000757232">
    <property type="component" value="Unassembled WGS sequence"/>
</dbReference>
<name>A0A9Q5I4T5_SANBA</name>
<feature type="region of interest" description="Disordered" evidence="1">
    <location>
        <begin position="306"/>
        <end position="325"/>
    </location>
</feature>